<accession>A0A4P7B4N7</accession>
<evidence type="ECO:0000313" key="2">
    <source>
        <dbReference type="EMBL" id="QBQ15290.1"/>
    </source>
</evidence>
<dbReference type="Pfam" id="PF00535">
    <property type="entry name" value="Glycos_transf_2"/>
    <property type="match status" value="1"/>
</dbReference>
<dbReference type="InterPro" id="IPR050834">
    <property type="entry name" value="Glycosyltransf_2"/>
</dbReference>
<dbReference type="RefSeq" id="WP_134251532.1">
    <property type="nucleotide sequence ID" value="NZ_CP038009.1"/>
</dbReference>
<keyword evidence="2" id="KW-0808">Transferase</keyword>
<dbReference type="CDD" id="cd00761">
    <property type="entry name" value="Glyco_tranf_GTA_type"/>
    <property type="match status" value="1"/>
</dbReference>
<sequence>MNNSAFRPLVTIAIPSYNHGQYVQDAITSALNQTYENIELIIIDDGSTDDSVEKIKELLSQCEERFVRFEFRHRTNRGLCNTLNEAVEWAKGQFFCTLASDDIMFPDKTDLQVEAFQLDPDIVCICGGNHSIDAQNQIIKTNVNEYGEYKFHRIFMHRFDLPASSQMIKTGTLREVGGFNPNTKVEDWDLWLKLSKLDKKLIYIPHALIGYRSHEHNISKNLELMYEEVLKIVDQYKSEPNYAKAVYRIQKKYKVRPYQKKKPLKALALRLKYYLIYLTSK</sequence>
<protein>
    <submittedName>
        <fullName evidence="2">Glycosyltransferase family 2 protein</fullName>
    </submittedName>
</protein>
<dbReference type="SUPFAM" id="SSF53448">
    <property type="entry name" value="Nucleotide-diphospho-sugar transferases"/>
    <property type="match status" value="1"/>
</dbReference>
<gene>
    <name evidence="2" type="ORF">AHTJR_02900</name>
</gene>
<evidence type="ECO:0000313" key="3">
    <source>
        <dbReference type="Proteomes" id="UP000294395"/>
    </source>
</evidence>
<dbReference type="GO" id="GO:0016740">
    <property type="term" value="F:transferase activity"/>
    <property type="evidence" value="ECO:0007669"/>
    <property type="project" value="UniProtKB-KW"/>
</dbReference>
<feature type="domain" description="Glycosyltransferase 2-like" evidence="1">
    <location>
        <begin position="11"/>
        <end position="152"/>
    </location>
</feature>
<name>A0A4P7B4N7_ACIHA</name>
<proteinExistence type="predicted"/>
<dbReference type="EMBL" id="CP038009">
    <property type="protein sequence ID" value="QBQ15290.1"/>
    <property type="molecule type" value="Genomic_DNA"/>
</dbReference>
<dbReference type="PANTHER" id="PTHR43685:SF11">
    <property type="entry name" value="GLYCOSYLTRANSFERASE TAGX-RELATED"/>
    <property type="match status" value="1"/>
</dbReference>
<evidence type="ECO:0000259" key="1">
    <source>
        <dbReference type="Pfam" id="PF00535"/>
    </source>
</evidence>
<reference evidence="2 3" key="1">
    <citation type="submission" date="2019-03" db="EMBL/GenBank/DDBJ databases">
        <title>Complete genome sequence of two outbreak-associated Acinetobacter haemolyticus strains.</title>
        <authorList>
            <person name="Bai L."/>
            <person name="Zhang S.-C."/>
            <person name="Deng Y."/>
            <person name="Song C.-C."/>
            <person name="Kang G.-B."/>
            <person name="Dong Y."/>
            <person name="Wang Y."/>
            <person name="Gao F."/>
            <person name="Huang H."/>
        </authorList>
    </citation>
    <scope>NUCLEOTIDE SEQUENCE [LARGE SCALE GENOMIC DNA]</scope>
    <source>
        <strain evidence="2 3">TJR01</strain>
    </source>
</reference>
<organism evidence="2 3">
    <name type="scientific">Acinetobacter haemolyticus</name>
    <dbReference type="NCBI Taxonomy" id="29430"/>
    <lineage>
        <taxon>Bacteria</taxon>
        <taxon>Pseudomonadati</taxon>
        <taxon>Pseudomonadota</taxon>
        <taxon>Gammaproteobacteria</taxon>
        <taxon>Moraxellales</taxon>
        <taxon>Moraxellaceae</taxon>
        <taxon>Acinetobacter</taxon>
    </lineage>
</organism>
<dbReference type="InterPro" id="IPR001173">
    <property type="entry name" value="Glyco_trans_2-like"/>
</dbReference>
<dbReference type="Proteomes" id="UP000294395">
    <property type="component" value="Chromosome"/>
</dbReference>
<dbReference type="InterPro" id="IPR029044">
    <property type="entry name" value="Nucleotide-diphossugar_trans"/>
</dbReference>
<dbReference type="AlphaFoldDB" id="A0A4P7B4N7"/>
<dbReference type="Gene3D" id="3.90.550.10">
    <property type="entry name" value="Spore Coat Polysaccharide Biosynthesis Protein SpsA, Chain A"/>
    <property type="match status" value="1"/>
</dbReference>
<dbReference type="PANTHER" id="PTHR43685">
    <property type="entry name" value="GLYCOSYLTRANSFERASE"/>
    <property type="match status" value="1"/>
</dbReference>